<sequence length="405" mass="41418">MPAPDHVRASDHLRGFDHVAAVADRPGARPLRRNRAFVLLWSGQSVSLIGSQVTVVALPLVAALTLGATPWQMGVLAAAARFPYLFLGLPAGVWVDRLPRRPLLVTCALGQAAALALVPAAHATGTLTIPLLSAIAFIAGAFAVFADIATLALVPLILPAHHLTRGQAAFETSHSTAQVAGPALAGWLVTTLTAPLALLADAASFLLSAATLTGIRTHHRPERTTGLIQQVAAGARVVFGQRLLRNVTLCTATHMFWINALLAVLVLHLTETGLSPAQIGGTLAIGAAGGLAGSLIAPRLEDGAMPVAIAVAGAGAAGVALHPLSIAVLWLGLQAYHVLQVPVRYRLTPPTMHGRVNATIRTTVWGAAPLGALLGGLLAGTAGLTPTIVISGAGAALAGLWLVRA</sequence>
<feature type="transmembrane region" description="Helical" evidence="6">
    <location>
        <begin position="377"/>
        <end position="403"/>
    </location>
</feature>
<keyword evidence="4 6" id="KW-1133">Transmembrane helix</keyword>
<name>A0A841CCI6_9PSEU</name>
<feature type="transmembrane region" description="Helical" evidence="6">
    <location>
        <begin position="279"/>
        <end position="297"/>
    </location>
</feature>
<dbReference type="Proteomes" id="UP000547510">
    <property type="component" value="Unassembled WGS sequence"/>
</dbReference>
<feature type="transmembrane region" description="Helical" evidence="6">
    <location>
        <begin position="38"/>
        <end position="61"/>
    </location>
</feature>
<dbReference type="PANTHER" id="PTHR23513">
    <property type="entry name" value="INTEGRAL MEMBRANE EFFLUX PROTEIN-RELATED"/>
    <property type="match status" value="1"/>
</dbReference>
<evidence type="ECO:0000256" key="4">
    <source>
        <dbReference type="ARBA" id="ARBA00022989"/>
    </source>
</evidence>
<feature type="transmembrane region" description="Helical" evidence="6">
    <location>
        <begin position="309"/>
        <end position="333"/>
    </location>
</feature>
<evidence type="ECO:0008006" key="9">
    <source>
        <dbReference type="Google" id="ProtNLM"/>
    </source>
</evidence>
<feature type="transmembrane region" description="Helical" evidence="6">
    <location>
        <begin position="102"/>
        <end position="122"/>
    </location>
</feature>
<protein>
    <recommendedName>
        <fullName evidence="9">MFS transporter</fullName>
    </recommendedName>
</protein>
<comment type="caution">
    <text evidence="7">The sequence shown here is derived from an EMBL/GenBank/DDBJ whole genome shotgun (WGS) entry which is preliminary data.</text>
</comment>
<evidence type="ECO:0000256" key="1">
    <source>
        <dbReference type="ARBA" id="ARBA00004651"/>
    </source>
</evidence>
<evidence type="ECO:0000256" key="3">
    <source>
        <dbReference type="ARBA" id="ARBA00022692"/>
    </source>
</evidence>
<dbReference type="EMBL" id="JACHJN010000001">
    <property type="protein sequence ID" value="MBB5954074.1"/>
    <property type="molecule type" value="Genomic_DNA"/>
</dbReference>
<accession>A0A841CCI6</accession>
<feature type="transmembrane region" description="Helical" evidence="6">
    <location>
        <begin position="134"/>
        <end position="158"/>
    </location>
</feature>
<dbReference type="PANTHER" id="PTHR23513:SF6">
    <property type="entry name" value="MAJOR FACILITATOR SUPERFAMILY ASSOCIATED DOMAIN-CONTAINING PROTEIN"/>
    <property type="match status" value="1"/>
</dbReference>
<comment type="subcellular location">
    <subcellularLocation>
        <location evidence="1">Cell membrane</location>
        <topology evidence="1">Multi-pass membrane protein</topology>
    </subcellularLocation>
</comment>
<evidence type="ECO:0000313" key="8">
    <source>
        <dbReference type="Proteomes" id="UP000547510"/>
    </source>
</evidence>
<dbReference type="GO" id="GO:0022857">
    <property type="term" value="F:transmembrane transporter activity"/>
    <property type="evidence" value="ECO:0007669"/>
    <property type="project" value="InterPro"/>
</dbReference>
<evidence type="ECO:0000313" key="7">
    <source>
        <dbReference type="EMBL" id="MBB5954074.1"/>
    </source>
</evidence>
<dbReference type="Pfam" id="PF07690">
    <property type="entry name" value="MFS_1"/>
    <property type="match status" value="1"/>
</dbReference>
<dbReference type="RefSeq" id="WP_184687995.1">
    <property type="nucleotide sequence ID" value="NZ_JACHJN010000001.1"/>
</dbReference>
<reference evidence="7 8" key="1">
    <citation type="submission" date="2020-08" db="EMBL/GenBank/DDBJ databases">
        <title>Genomic Encyclopedia of Type Strains, Phase III (KMG-III): the genomes of soil and plant-associated and newly described type strains.</title>
        <authorList>
            <person name="Whitman W."/>
        </authorList>
    </citation>
    <scope>NUCLEOTIDE SEQUENCE [LARGE SCALE GENOMIC DNA]</scope>
    <source>
        <strain evidence="7 8">CECT 8640</strain>
    </source>
</reference>
<proteinExistence type="predicted"/>
<feature type="transmembrane region" description="Helical" evidence="6">
    <location>
        <begin position="73"/>
        <end position="95"/>
    </location>
</feature>
<keyword evidence="3 6" id="KW-0812">Transmembrane</keyword>
<evidence type="ECO:0000256" key="2">
    <source>
        <dbReference type="ARBA" id="ARBA00022475"/>
    </source>
</evidence>
<evidence type="ECO:0000256" key="5">
    <source>
        <dbReference type="ARBA" id="ARBA00023136"/>
    </source>
</evidence>
<feature type="transmembrane region" description="Helical" evidence="6">
    <location>
        <begin position="246"/>
        <end position="267"/>
    </location>
</feature>
<gene>
    <name evidence="7" type="ORF">FHS29_000644</name>
</gene>
<organism evidence="7 8">
    <name type="scientific">Saccharothrix tamanrassetensis</name>
    <dbReference type="NCBI Taxonomy" id="1051531"/>
    <lineage>
        <taxon>Bacteria</taxon>
        <taxon>Bacillati</taxon>
        <taxon>Actinomycetota</taxon>
        <taxon>Actinomycetes</taxon>
        <taxon>Pseudonocardiales</taxon>
        <taxon>Pseudonocardiaceae</taxon>
        <taxon>Saccharothrix</taxon>
    </lineage>
</organism>
<dbReference type="Gene3D" id="1.20.1250.20">
    <property type="entry name" value="MFS general substrate transporter like domains"/>
    <property type="match status" value="1"/>
</dbReference>
<dbReference type="InterPro" id="IPR011701">
    <property type="entry name" value="MFS"/>
</dbReference>
<keyword evidence="5 6" id="KW-0472">Membrane</keyword>
<dbReference type="GO" id="GO:0005886">
    <property type="term" value="C:plasma membrane"/>
    <property type="evidence" value="ECO:0007669"/>
    <property type="project" value="UniProtKB-SubCell"/>
</dbReference>
<dbReference type="InterPro" id="IPR036259">
    <property type="entry name" value="MFS_trans_sf"/>
</dbReference>
<keyword evidence="8" id="KW-1185">Reference proteome</keyword>
<dbReference type="AlphaFoldDB" id="A0A841CCI6"/>
<evidence type="ECO:0000256" key="6">
    <source>
        <dbReference type="SAM" id="Phobius"/>
    </source>
</evidence>
<keyword evidence="2" id="KW-1003">Cell membrane</keyword>
<dbReference type="SUPFAM" id="SSF103473">
    <property type="entry name" value="MFS general substrate transporter"/>
    <property type="match status" value="1"/>
</dbReference>